<dbReference type="InterPro" id="IPR029510">
    <property type="entry name" value="Ald_DH_CS_GLU"/>
</dbReference>
<dbReference type="EMBL" id="JAFCJH010000001">
    <property type="protein sequence ID" value="MBR0793933.1"/>
    <property type="molecule type" value="Genomic_DNA"/>
</dbReference>
<dbReference type="RefSeq" id="WP_212491540.1">
    <property type="nucleotide sequence ID" value="NZ_JAFCJH010000001.1"/>
</dbReference>
<dbReference type="InterPro" id="IPR051020">
    <property type="entry name" value="ALDH-related_metabolic_enz"/>
</dbReference>
<evidence type="ECO:0000259" key="5">
    <source>
        <dbReference type="Pfam" id="PF00171"/>
    </source>
</evidence>
<dbReference type="InterPro" id="IPR016163">
    <property type="entry name" value="Ald_DH_C"/>
</dbReference>
<sequence length="480" mass="51708">MNAGLWSVEGSRIDGKRVFGPRILNISNPFNGETVGAVSMISTDDVSRALRIAWTYRSTLTRAERGEVLFRAASELSNNLEEASLLISLESGLSKRDTRHEVSRVIDVLTMAASEVLQDDGTCQAGDVGRSPKRRRTITQREPLLGVIAAITPFNHPMNQVAHKVIPAIATNNRIVLKPSEKAPLSALYFADLLYRAGLPPAMFQVVVGNPRVIVAQFADSQFVSLLTFTGSVGVGKQIAGLAIYKRLILELGGNDPLIVMDDADVDRAAALAAHGAYANSGQRCTAVKRIMVHRSLASRFTDALAANTRRWVCGNPLADDTDVGTVIDTAAAERIELAVNDAVGRGARVVLGHRREGALYSPTILANVCSTMPLVTEETFGPVAPVITFNCIEEAIAIANGTPFGLSSGICSNRLDYIDRFMHELQVGSINVWDVPGYRTERTPFGGIKDSGLGHKEGVLEAMKAYTNIKTLSLPWGVS</sequence>
<dbReference type="Gene3D" id="3.40.309.10">
    <property type="entry name" value="Aldehyde Dehydrogenase, Chain A, domain 2"/>
    <property type="match status" value="1"/>
</dbReference>
<dbReference type="InterPro" id="IPR015590">
    <property type="entry name" value="Aldehyde_DH_dom"/>
</dbReference>
<proteinExistence type="inferred from homology"/>
<dbReference type="NCBIfam" id="TIGR03250">
    <property type="entry name" value="PhnAcAld_DH"/>
    <property type="match status" value="1"/>
</dbReference>
<evidence type="ECO:0000313" key="7">
    <source>
        <dbReference type="Proteomes" id="UP001315278"/>
    </source>
</evidence>
<organism evidence="6 7">
    <name type="scientific">Bradyrhizobium jicamae</name>
    <dbReference type="NCBI Taxonomy" id="280332"/>
    <lineage>
        <taxon>Bacteria</taxon>
        <taxon>Pseudomonadati</taxon>
        <taxon>Pseudomonadota</taxon>
        <taxon>Alphaproteobacteria</taxon>
        <taxon>Hyphomicrobiales</taxon>
        <taxon>Nitrobacteraceae</taxon>
        <taxon>Bradyrhizobium</taxon>
    </lineage>
</organism>
<evidence type="ECO:0000256" key="2">
    <source>
        <dbReference type="ARBA" id="ARBA00023002"/>
    </source>
</evidence>
<accession>A0ABS5FAW8</accession>
<dbReference type="InterPro" id="IPR016162">
    <property type="entry name" value="Ald_DH_N"/>
</dbReference>
<gene>
    <name evidence="6" type="primary">phnY</name>
    <name evidence="6" type="ORF">JQ615_00870</name>
</gene>
<evidence type="ECO:0000313" key="6">
    <source>
        <dbReference type="EMBL" id="MBR0793933.1"/>
    </source>
</evidence>
<feature type="domain" description="Aldehyde dehydrogenase" evidence="5">
    <location>
        <begin position="25"/>
        <end position="472"/>
    </location>
</feature>
<keyword evidence="2 4" id="KW-0560">Oxidoreductase</keyword>
<keyword evidence="7" id="KW-1185">Reference proteome</keyword>
<dbReference type="Gene3D" id="3.40.605.10">
    <property type="entry name" value="Aldehyde Dehydrogenase, Chain A, domain 1"/>
    <property type="match status" value="1"/>
</dbReference>
<comment type="similarity">
    <text evidence="1 4">Belongs to the aldehyde dehydrogenase family.</text>
</comment>
<dbReference type="InterPro" id="IPR016161">
    <property type="entry name" value="Ald_DH/histidinol_DH"/>
</dbReference>
<dbReference type="SUPFAM" id="SSF53720">
    <property type="entry name" value="ALDH-like"/>
    <property type="match status" value="1"/>
</dbReference>
<dbReference type="Proteomes" id="UP001315278">
    <property type="component" value="Unassembled WGS sequence"/>
</dbReference>
<dbReference type="Pfam" id="PF00171">
    <property type="entry name" value="Aldedh"/>
    <property type="match status" value="1"/>
</dbReference>
<evidence type="ECO:0000256" key="3">
    <source>
        <dbReference type="PROSITE-ProRule" id="PRU10007"/>
    </source>
</evidence>
<dbReference type="PANTHER" id="PTHR42991:SF1">
    <property type="entry name" value="ALDEHYDE DEHYDROGENASE"/>
    <property type="match status" value="1"/>
</dbReference>
<comment type="caution">
    <text evidence="6">The sequence shown here is derived from an EMBL/GenBank/DDBJ whole genome shotgun (WGS) entry which is preliminary data.</text>
</comment>
<feature type="active site" evidence="3">
    <location>
        <position position="251"/>
    </location>
</feature>
<evidence type="ECO:0000256" key="1">
    <source>
        <dbReference type="ARBA" id="ARBA00009986"/>
    </source>
</evidence>
<protein>
    <submittedName>
        <fullName evidence="6">Phosphonoacetaldehyde dehydrogenase</fullName>
    </submittedName>
</protein>
<dbReference type="PROSITE" id="PS00070">
    <property type="entry name" value="ALDEHYDE_DEHYDR_CYS"/>
    <property type="match status" value="1"/>
</dbReference>
<dbReference type="InterPro" id="IPR016160">
    <property type="entry name" value="Ald_DH_CS_CYS"/>
</dbReference>
<dbReference type="PROSITE" id="PS00687">
    <property type="entry name" value="ALDEHYDE_DEHYDR_GLU"/>
    <property type="match status" value="1"/>
</dbReference>
<evidence type="ECO:0000256" key="4">
    <source>
        <dbReference type="RuleBase" id="RU003345"/>
    </source>
</evidence>
<dbReference type="PANTHER" id="PTHR42991">
    <property type="entry name" value="ALDEHYDE DEHYDROGENASE"/>
    <property type="match status" value="1"/>
</dbReference>
<dbReference type="InterPro" id="IPR017656">
    <property type="entry name" value="Put_phosphonoacetaldehyde_DH"/>
</dbReference>
<name>A0ABS5FAW8_9BRAD</name>
<reference evidence="7" key="1">
    <citation type="journal article" date="2021" name="ISME J.">
        <title>Evolutionary origin and ecological implication of a unique nif island in free-living Bradyrhizobium lineages.</title>
        <authorList>
            <person name="Tao J."/>
        </authorList>
    </citation>
    <scope>NUCLEOTIDE SEQUENCE [LARGE SCALE GENOMIC DNA]</scope>
    <source>
        <strain evidence="7">SZCCT0434</strain>
    </source>
</reference>